<dbReference type="InterPro" id="IPR035490">
    <property type="entry name" value="GlmS/FrlB_SIS"/>
</dbReference>
<protein>
    <submittedName>
        <fullName evidence="3">Glutamine--fructose-6-phosphate aminotransferase [isomerizing] 1</fullName>
    </submittedName>
</protein>
<dbReference type="GO" id="GO:0006002">
    <property type="term" value="P:fructose 6-phosphate metabolic process"/>
    <property type="evidence" value="ECO:0007669"/>
    <property type="project" value="TreeGrafter"/>
</dbReference>
<dbReference type="InterPro" id="IPR001347">
    <property type="entry name" value="SIS_dom"/>
</dbReference>
<dbReference type="CDD" id="cd05009">
    <property type="entry name" value="SIS_GlmS_GlmD_2"/>
    <property type="match status" value="1"/>
</dbReference>
<proteinExistence type="predicted"/>
<dbReference type="PANTHER" id="PTHR10937">
    <property type="entry name" value="GLUCOSAMINE--FRUCTOSE-6-PHOSPHATE AMINOTRANSFERASE, ISOMERIZING"/>
    <property type="match status" value="1"/>
</dbReference>
<sequence>MLGMFLYDSSIIDHTKQVVYLEDGDVAHIKDGRMKFIFSDLYIHRYHQSQNNRVLLEETQTIKMELPQIMMGPFDSFIEKEIFEQPESVLNTMRGRVDFAKKTIKLNILEENRHIAHCRRIVFVACGSSYNSCIAARQQLEKISDIPIMIEHGSDLLERDMPVFRDDCCVFVSRSGETEDTIQALRYCRKFGAVLIAVTNTLDSTITKESDADINLNAKPEIGESTKTYTSQVLILILFACMLGKEKLPKTRMIAEIVEGLNVLSDIVKDCLKLAPQVKKIAKKYMKVKSCLVIGGGPHTATCLEASLKIKKLSLIHTEGLQSGDLKYSHLDLVNENVLVIIVITECRSFSKTINALHQVLGKKAKPVVITDCKSKLGNVDALDVVEIPSIIECLQPIAAIVPLQLLSVYLAKCRGVPLPNDIVKFTRTPEIRDDR</sequence>
<dbReference type="GO" id="GO:0004360">
    <property type="term" value="F:glutamine-fructose-6-phosphate transaminase (isomerizing) activity"/>
    <property type="evidence" value="ECO:0007669"/>
    <property type="project" value="TreeGrafter"/>
</dbReference>
<accession>A0A0C2J9I8</accession>
<comment type="caution">
    <text evidence="3">The sequence shown here is derived from an EMBL/GenBank/DDBJ whole genome shotgun (WGS) entry which is preliminary data.</text>
</comment>
<dbReference type="InterPro" id="IPR046348">
    <property type="entry name" value="SIS_dom_sf"/>
</dbReference>
<keyword evidence="3" id="KW-0808">Transferase</keyword>
<reference evidence="3 4" key="1">
    <citation type="journal article" date="2014" name="Genome Biol. Evol.">
        <title>The genome of the myxosporean Thelohanellus kitauei shows adaptations to nutrient acquisition within its fish host.</title>
        <authorList>
            <person name="Yang Y."/>
            <person name="Xiong J."/>
            <person name="Zhou Z."/>
            <person name="Huo F."/>
            <person name="Miao W."/>
            <person name="Ran C."/>
            <person name="Liu Y."/>
            <person name="Zhang J."/>
            <person name="Feng J."/>
            <person name="Wang M."/>
            <person name="Wang M."/>
            <person name="Wang L."/>
            <person name="Yao B."/>
        </authorList>
    </citation>
    <scope>NUCLEOTIDE SEQUENCE [LARGE SCALE GENOMIC DNA]</scope>
    <source>
        <strain evidence="3">Wuqing</strain>
    </source>
</reference>
<feature type="domain" description="SIS" evidence="2">
    <location>
        <begin position="108"/>
        <end position="249"/>
    </location>
</feature>
<dbReference type="GO" id="GO:0006047">
    <property type="term" value="P:UDP-N-acetylglucosamine metabolic process"/>
    <property type="evidence" value="ECO:0007669"/>
    <property type="project" value="TreeGrafter"/>
</dbReference>
<evidence type="ECO:0000256" key="1">
    <source>
        <dbReference type="ARBA" id="ARBA00022737"/>
    </source>
</evidence>
<dbReference type="Proteomes" id="UP000031668">
    <property type="component" value="Unassembled WGS sequence"/>
</dbReference>
<dbReference type="FunFam" id="3.40.50.10490:FF:000001">
    <property type="entry name" value="Glutamine--fructose-6-phosphate aminotransferase [isomerizing]"/>
    <property type="match status" value="1"/>
</dbReference>
<keyword evidence="4" id="KW-1185">Reference proteome</keyword>
<dbReference type="GO" id="GO:0006487">
    <property type="term" value="P:protein N-linked glycosylation"/>
    <property type="evidence" value="ECO:0007669"/>
    <property type="project" value="TreeGrafter"/>
</dbReference>
<gene>
    <name evidence="3" type="ORF">RF11_10564</name>
</gene>
<dbReference type="PROSITE" id="PS51464">
    <property type="entry name" value="SIS"/>
    <property type="match status" value="2"/>
</dbReference>
<dbReference type="SUPFAM" id="SSF53697">
    <property type="entry name" value="SIS domain"/>
    <property type="match status" value="1"/>
</dbReference>
<dbReference type="Pfam" id="PF01380">
    <property type="entry name" value="SIS"/>
    <property type="match status" value="2"/>
</dbReference>
<dbReference type="GO" id="GO:0097367">
    <property type="term" value="F:carbohydrate derivative binding"/>
    <property type="evidence" value="ECO:0007669"/>
    <property type="project" value="InterPro"/>
</dbReference>
<keyword evidence="3" id="KW-0032">Aminotransferase</keyword>
<evidence type="ECO:0000313" key="4">
    <source>
        <dbReference type="Proteomes" id="UP000031668"/>
    </source>
</evidence>
<dbReference type="OrthoDB" id="15235at2759"/>
<dbReference type="PANTHER" id="PTHR10937:SF0">
    <property type="entry name" value="GLUTAMINE--FRUCTOSE-6-PHOSPHATE TRANSAMINASE (ISOMERIZING)"/>
    <property type="match status" value="1"/>
</dbReference>
<evidence type="ECO:0000313" key="3">
    <source>
        <dbReference type="EMBL" id="KII74489.1"/>
    </source>
</evidence>
<dbReference type="EMBL" id="JWZT01000387">
    <property type="protein sequence ID" value="KII74489.1"/>
    <property type="molecule type" value="Genomic_DNA"/>
</dbReference>
<organism evidence="3 4">
    <name type="scientific">Thelohanellus kitauei</name>
    <name type="common">Myxosporean</name>
    <dbReference type="NCBI Taxonomy" id="669202"/>
    <lineage>
        <taxon>Eukaryota</taxon>
        <taxon>Metazoa</taxon>
        <taxon>Cnidaria</taxon>
        <taxon>Myxozoa</taxon>
        <taxon>Myxosporea</taxon>
        <taxon>Bivalvulida</taxon>
        <taxon>Platysporina</taxon>
        <taxon>Myxobolidae</taxon>
        <taxon>Thelohanellus</taxon>
    </lineage>
</organism>
<dbReference type="Gene3D" id="3.40.50.10490">
    <property type="entry name" value="Glucose-6-phosphate isomerase like protein, domain 1"/>
    <property type="match status" value="2"/>
</dbReference>
<dbReference type="CDD" id="cd05008">
    <property type="entry name" value="SIS_GlmS_GlmD_1"/>
    <property type="match status" value="1"/>
</dbReference>
<keyword evidence="1" id="KW-0677">Repeat</keyword>
<dbReference type="InterPro" id="IPR035466">
    <property type="entry name" value="GlmS/AgaS_SIS"/>
</dbReference>
<dbReference type="AlphaFoldDB" id="A0A0C2J9I8"/>
<name>A0A0C2J9I8_THEKT</name>
<evidence type="ECO:0000259" key="2">
    <source>
        <dbReference type="PROSITE" id="PS51464"/>
    </source>
</evidence>
<feature type="domain" description="SIS" evidence="2">
    <location>
        <begin position="281"/>
        <end position="422"/>
    </location>
</feature>